<reference evidence="2" key="1">
    <citation type="submission" date="2016-01" db="EMBL/GenBank/DDBJ databases">
        <authorList>
            <person name="Mitreva M."/>
            <person name="Pepin K.H."/>
            <person name="Mihindukulasuriya K.A."/>
            <person name="Fulton R."/>
            <person name="Fronick C."/>
            <person name="O'Laughlin M."/>
            <person name="Miner T."/>
            <person name="Herter B."/>
            <person name="Rosa B.A."/>
            <person name="Cordes M."/>
            <person name="Tomlinson C."/>
            <person name="Wollam A."/>
            <person name="Palsikar V.B."/>
            <person name="Mardis E.R."/>
            <person name="Wilson R.K."/>
        </authorList>
    </citation>
    <scope>NUCLEOTIDE SEQUENCE [LARGE SCALE GENOMIC DNA]</scope>
    <source>
        <strain evidence="2">KA00185</strain>
    </source>
</reference>
<protein>
    <submittedName>
        <fullName evidence="1">Uncharacterized protein</fullName>
    </submittedName>
</protein>
<evidence type="ECO:0000313" key="2">
    <source>
        <dbReference type="Proteomes" id="UP000070483"/>
    </source>
</evidence>
<dbReference type="EMBL" id="LSDD01000004">
    <property type="protein sequence ID" value="KXB70298.1"/>
    <property type="molecule type" value="Genomic_DNA"/>
</dbReference>
<dbReference type="STRING" id="157687.HMPREF3180_00092"/>
<evidence type="ECO:0000313" key="1">
    <source>
        <dbReference type="EMBL" id="KXB70298.1"/>
    </source>
</evidence>
<dbReference type="PATRIC" id="fig|157687.3.peg.93"/>
<gene>
    <name evidence="1" type="ORF">HMPREF3180_00092</name>
</gene>
<keyword evidence="2" id="KW-1185">Reference proteome</keyword>
<comment type="caution">
    <text evidence="1">The sequence shown here is derived from an EMBL/GenBank/DDBJ whole genome shotgun (WGS) entry which is preliminary data.</text>
</comment>
<name>A0A134ARH3_9FUSO</name>
<dbReference type="AlphaFoldDB" id="A0A134ARH3"/>
<accession>A0A134ARH3</accession>
<sequence>MVDVKNRVKFYGEDKKKDIVLNEFFPRKTVTLAQGEVIKYGQALVYDTTTGKYKKYDSSTPGGKLPKTFYVGVDEDVDATTEDVKIQVVRASDIDGKLVVGVADTDYAALDNLDKYGINVRFDNIEAK</sequence>
<dbReference type="Proteomes" id="UP000070483">
    <property type="component" value="Unassembled WGS sequence"/>
</dbReference>
<organism evidence="1 2">
    <name type="scientific">Leptotrichia wadei</name>
    <dbReference type="NCBI Taxonomy" id="157687"/>
    <lineage>
        <taxon>Bacteria</taxon>
        <taxon>Fusobacteriati</taxon>
        <taxon>Fusobacteriota</taxon>
        <taxon>Fusobacteriia</taxon>
        <taxon>Fusobacteriales</taxon>
        <taxon>Leptotrichiaceae</taxon>
        <taxon>Leptotrichia</taxon>
    </lineage>
</organism>
<proteinExistence type="predicted"/>